<protein>
    <submittedName>
        <fullName evidence="2">Uncharacterized protein</fullName>
    </submittedName>
</protein>
<name>A0A915D6J4_9BILA</name>
<dbReference type="AlphaFoldDB" id="A0A915D6J4"/>
<reference evidence="2" key="1">
    <citation type="submission" date="2022-11" db="UniProtKB">
        <authorList>
            <consortium name="WormBaseParasite"/>
        </authorList>
    </citation>
    <scope>IDENTIFICATION</scope>
</reference>
<keyword evidence="1" id="KW-1185">Reference proteome</keyword>
<proteinExistence type="predicted"/>
<accession>A0A915D6J4</accession>
<dbReference type="Proteomes" id="UP000887574">
    <property type="component" value="Unplaced"/>
</dbReference>
<dbReference type="WBParaSite" id="jg16525">
    <property type="protein sequence ID" value="jg16525"/>
    <property type="gene ID" value="jg16525"/>
</dbReference>
<sequence>MFWKAAHSFCSSAGIMNLQLRNLQPPPGDISSLVLLAKSSRLSPGPEPFVFSQTLLLIDTIAKNHTTKTYFCQPKWSSHPSTVPALQPIQSIHHPSSPLFCFRWMDYRLSRKRSQPTPFHPFKPFSLLLAAVDTSPPNISANYYKLFSSNLLFGLYSIALSASI</sequence>
<evidence type="ECO:0000313" key="1">
    <source>
        <dbReference type="Proteomes" id="UP000887574"/>
    </source>
</evidence>
<evidence type="ECO:0000313" key="2">
    <source>
        <dbReference type="WBParaSite" id="jg16525"/>
    </source>
</evidence>
<organism evidence="1 2">
    <name type="scientific">Ditylenchus dipsaci</name>
    <dbReference type="NCBI Taxonomy" id="166011"/>
    <lineage>
        <taxon>Eukaryota</taxon>
        <taxon>Metazoa</taxon>
        <taxon>Ecdysozoa</taxon>
        <taxon>Nematoda</taxon>
        <taxon>Chromadorea</taxon>
        <taxon>Rhabditida</taxon>
        <taxon>Tylenchina</taxon>
        <taxon>Tylenchomorpha</taxon>
        <taxon>Sphaerularioidea</taxon>
        <taxon>Anguinidae</taxon>
        <taxon>Anguininae</taxon>
        <taxon>Ditylenchus</taxon>
    </lineage>
</organism>